<dbReference type="Pfam" id="PF01584">
    <property type="entry name" value="CheW"/>
    <property type="match status" value="1"/>
</dbReference>
<dbReference type="InterPro" id="IPR005467">
    <property type="entry name" value="His_kinase_dom"/>
</dbReference>
<keyword evidence="10" id="KW-0902">Two-component regulatory system</keyword>
<dbReference type="FunFam" id="3.30.565.10:FF:000016">
    <property type="entry name" value="Chemotaxis protein CheA, putative"/>
    <property type="match status" value="1"/>
</dbReference>
<reference evidence="16 17" key="1">
    <citation type="submission" date="2020-08" db="EMBL/GenBank/DDBJ databases">
        <title>Cohnella phylogeny.</title>
        <authorList>
            <person name="Dunlap C."/>
        </authorList>
    </citation>
    <scope>NUCLEOTIDE SEQUENCE [LARGE SCALE GENOMIC DNA]</scope>
    <source>
        <strain evidence="16 17">DSM 103658</strain>
    </source>
</reference>
<dbReference type="SMART" id="SM00387">
    <property type="entry name" value="HATPase_c"/>
    <property type="match status" value="1"/>
</dbReference>
<dbReference type="InterPro" id="IPR051315">
    <property type="entry name" value="Bact_Chemotaxis_CheA"/>
</dbReference>
<dbReference type="Gene3D" id="1.20.120.160">
    <property type="entry name" value="HPT domain"/>
    <property type="match status" value="1"/>
</dbReference>
<dbReference type="InterPro" id="IPR002545">
    <property type="entry name" value="CheW-lke_dom"/>
</dbReference>
<dbReference type="SUPFAM" id="SSF47384">
    <property type="entry name" value="Homodimeric domain of signal transducing histidine kinase"/>
    <property type="match status" value="1"/>
</dbReference>
<keyword evidence="17" id="KW-1185">Reference proteome</keyword>
<dbReference type="SMART" id="SM00260">
    <property type="entry name" value="CheW"/>
    <property type="match status" value="1"/>
</dbReference>
<evidence type="ECO:0000256" key="7">
    <source>
        <dbReference type="ARBA" id="ARBA00022741"/>
    </source>
</evidence>
<dbReference type="SUPFAM" id="SSF55052">
    <property type="entry name" value="CheY-binding domain of CheA"/>
    <property type="match status" value="1"/>
</dbReference>
<feature type="domain" description="CheW-like" evidence="14">
    <location>
        <begin position="531"/>
        <end position="665"/>
    </location>
</feature>
<evidence type="ECO:0000256" key="6">
    <source>
        <dbReference type="ARBA" id="ARBA00022679"/>
    </source>
</evidence>
<dbReference type="InterPro" id="IPR008207">
    <property type="entry name" value="Sig_transdc_His_kin_Hpt_dom"/>
</dbReference>
<dbReference type="InterPro" id="IPR003594">
    <property type="entry name" value="HATPase_dom"/>
</dbReference>
<evidence type="ECO:0000256" key="11">
    <source>
        <dbReference type="PROSITE-ProRule" id="PRU00110"/>
    </source>
</evidence>
<gene>
    <name evidence="16" type="ORF">H4Q31_01785</name>
</gene>
<keyword evidence="7" id="KW-0547">Nucleotide-binding</keyword>
<evidence type="ECO:0000256" key="4">
    <source>
        <dbReference type="ARBA" id="ARBA00022500"/>
    </source>
</evidence>
<dbReference type="InterPro" id="IPR035891">
    <property type="entry name" value="CheY-binding_CheA"/>
</dbReference>
<dbReference type="InterPro" id="IPR036061">
    <property type="entry name" value="CheW-like_dom_sf"/>
</dbReference>
<dbReference type="PROSITE" id="PS50109">
    <property type="entry name" value="HIS_KIN"/>
    <property type="match status" value="1"/>
</dbReference>
<dbReference type="GO" id="GO:0005737">
    <property type="term" value="C:cytoplasm"/>
    <property type="evidence" value="ECO:0007669"/>
    <property type="project" value="InterPro"/>
</dbReference>
<evidence type="ECO:0000259" key="13">
    <source>
        <dbReference type="PROSITE" id="PS50109"/>
    </source>
</evidence>
<dbReference type="PRINTS" id="PR00344">
    <property type="entry name" value="BCTRLSENSOR"/>
</dbReference>
<evidence type="ECO:0000259" key="14">
    <source>
        <dbReference type="PROSITE" id="PS50851"/>
    </source>
</evidence>
<dbReference type="GO" id="GO:0006935">
    <property type="term" value="P:chemotaxis"/>
    <property type="evidence" value="ECO:0007669"/>
    <property type="project" value="UniProtKB-KW"/>
</dbReference>
<keyword evidence="9" id="KW-0067">ATP-binding</keyword>
<dbReference type="SUPFAM" id="SSF55874">
    <property type="entry name" value="ATPase domain of HSP90 chaperone/DNA topoisomerase II/histidine kinase"/>
    <property type="match status" value="1"/>
</dbReference>
<dbReference type="GO" id="GO:0000155">
    <property type="term" value="F:phosphorelay sensor kinase activity"/>
    <property type="evidence" value="ECO:0007669"/>
    <property type="project" value="InterPro"/>
</dbReference>
<comment type="catalytic activity">
    <reaction evidence="1">
        <text>ATP + protein L-histidine = ADP + protein N-phospho-L-histidine.</text>
        <dbReference type="EC" id="2.7.13.3"/>
    </reaction>
</comment>
<dbReference type="InterPro" id="IPR004105">
    <property type="entry name" value="CheA-like_dim"/>
</dbReference>
<dbReference type="InterPro" id="IPR037052">
    <property type="entry name" value="CheA-like_P2_sf"/>
</dbReference>
<evidence type="ECO:0000256" key="10">
    <source>
        <dbReference type="ARBA" id="ARBA00023012"/>
    </source>
</evidence>
<evidence type="ECO:0000256" key="5">
    <source>
        <dbReference type="ARBA" id="ARBA00022553"/>
    </source>
</evidence>
<name>A0A841T5B3_9BACL</name>
<feature type="region of interest" description="Disordered" evidence="12">
    <location>
        <begin position="250"/>
        <end position="274"/>
    </location>
</feature>
<dbReference type="SMART" id="SM01231">
    <property type="entry name" value="H-kinase_dim"/>
    <property type="match status" value="1"/>
</dbReference>
<dbReference type="Gene3D" id="3.30.565.10">
    <property type="entry name" value="Histidine kinase-like ATPase, C-terminal domain"/>
    <property type="match status" value="1"/>
</dbReference>
<dbReference type="Gene3D" id="1.10.287.560">
    <property type="entry name" value="Histidine kinase CheA-like, homodimeric domain"/>
    <property type="match status" value="1"/>
</dbReference>
<dbReference type="Gene3D" id="2.30.30.40">
    <property type="entry name" value="SH3 Domains"/>
    <property type="match status" value="1"/>
</dbReference>
<evidence type="ECO:0000256" key="1">
    <source>
        <dbReference type="ARBA" id="ARBA00000085"/>
    </source>
</evidence>
<dbReference type="PROSITE" id="PS50851">
    <property type="entry name" value="CHEW"/>
    <property type="match status" value="1"/>
</dbReference>
<organism evidence="16 17">
    <name type="scientific">Cohnella lubricantis</name>
    <dbReference type="NCBI Taxonomy" id="2163172"/>
    <lineage>
        <taxon>Bacteria</taxon>
        <taxon>Bacillati</taxon>
        <taxon>Bacillota</taxon>
        <taxon>Bacilli</taxon>
        <taxon>Bacillales</taxon>
        <taxon>Paenibacillaceae</taxon>
        <taxon>Cohnella</taxon>
    </lineage>
</organism>
<dbReference type="SMART" id="SM00073">
    <property type="entry name" value="HPT"/>
    <property type="match status" value="1"/>
</dbReference>
<dbReference type="PANTHER" id="PTHR43395:SF1">
    <property type="entry name" value="CHEMOTAXIS PROTEIN CHEA"/>
    <property type="match status" value="1"/>
</dbReference>
<dbReference type="PROSITE" id="PS50894">
    <property type="entry name" value="HPT"/>
    <property type="match status" value="1"/>
</dbReference>
<evidence type="ECO:0000256" key="9">
    <source>
        <dbReference type="ARBA" id="ARBA00022840"/>
    </source>
</evidence>
<feature type="domain" description="Histidine kinase" evidence="13">
    <location>
        <begin position="271"/>
        <end position="529"/>
    </location>
</feature>
<keyword evidence="5 11" id="KW-0597">Phosphoprotein</keyword>
<evidence type="ECO:0000256" key="2">
    <source>
        <dbReference type="ARBA" id="ARBA00012438"/>
    </source>
</evidence>
<dbReference type="InterPro" id="IPR036097">
    <property type="entry name" value="HisK_dim/P_sf"/>
</dbReference>
<dbReference type="InterPro" id="IPR036890">
    <property type="entry name" value="HATPase_C_sf"/>
</dbReference>
<protein>
    <recommendedName>
        <fullName evidence="3">Chemotaxis protein CheA</fullName>
        <ecNumber evidence="2">2.7.13.3</ecNumber>
    </recommendedName>
</protein>
<dbReference type="AlphaFoldDB" id="A0A841T5B3"/>
<evidence type="ECO:0000256" key="8">
    <source>
        <dbReference type="ARBA" id="ARBA00022777"/>
    </source>
</evidence>
<evidence type="ECO:0000256" key="12">
    <source>
        <dbReference type="SAM" id="MobiDB-lite"/>
    </source>
</evidence>
<dbReference type="EMBL" id="JACJVN010000009">
    <property type="protein sequence ID" value="MBB6676052.1"/>
    <property type="molecule type" value="Genomic_DNA"/>
</dbReference>
<dbReference type="CDD" id="cd00731">
    <property type="entry name" value="CheA_reg"/>
    <property type="match status" value="1"/>
</dbReference>
<evidence type="ECO:0000313" key="17">
    <source>
        <dbReference type="Proteomes" id="UP000574133"/>
    </source>
</evidence>
<evidence type="ECO:0000313" key="16">
    <source>
        <dbReference type="EMBL" id="MBB6676052.1"/>
    </source>
</evidence>
<comment type="caution">
    <text evidence="16">The sequence shown here is derived from an EMBL/GenBank/DDBJ whole genome shotgun (WGS) entry which is preliminary data.</text>
</comment>
<dbReference type="Gene3D" id="3.30.70.1110">
    <property type="entry name" value="Histidine kinase CheA-like, P2 response regulator-binding domain"/>
    <property type="match status" value="1"/>
</dbReference>
<dbReference type="SUPFAM" id="SSF47226">
    <property type="entry name" value="Histidine-containing phosphotransfer domain, HPT domain"/>
    <property type="match status" value="1"/>
</dbReference>
<dbReference type="RefSeq" id="WP_185177359.1">
    <property type="nucleotide sequence ID" value="NZ_CBCSEP010000012.1"/>
</dbReference>
<feature type="domain" description="HPt" evidence="15">
    <location>
        <begin position="1"/>
        <end position="104"/>
    </location>
</feature>
<dbReference type="GO" id="GO:0005524">
    <property type="term" value="F:ATP binding"/>
    <property type="evidence" value="ECO:0007669"/>
    <property type="project" value="UniProtKB-KW"/>
</dbReference>
<dbReference type="CDD" id="cd16916">
    <property type="entry name" value="HATPase_CheA-like"/>
    <property type="match status" value="1"/>
</dbReference>
<dbReference type="Pfam" id="PF02518">
    <property type="entry name" value="HATPase_c"/>
    <property type="match status" value="1"/>
</dbReference>
<accession>A0A841T5B3</accession>
<dbReference type="EC" id="2.7.13.3" evidence="2"/>
<sequence>MNDLSQYIDIYLEELDEQLNAVEEEMLRLEQEGSTESGIQRLFRAAHTLKGSSAAMGFAKMNELTHEMEHLLDLARNGQLSFATPMTDLFFRCLDGMKKLQAEIVRSGQEQFDIGPLILQLREYTKRNRPVAEADSFDAAPPEAWRNLQLNAVHGRLAVKLRVSLADTCEMKAVRAYMVDVQVRELGYVAWSNLTDPEPNGDDPGSFVWLAAIAVQADELEERIAGMMDVENAAVEMCDLASVGFEAEAHAREPGGNGEEPAESTSAADRSRSQTVRVQVDRLEHLMNLVGELVIDQTRMQQLQKLFRQQLGSDDHVDALSALSDHLTRTVGELQQSVMKVRMLPLEHLFNRFPRMVRDTARTLQKDVEFVVEGKDAELDRTIIEDLGDPLTHLIRNALDHGLEAPVDRIQAGKPAKGTLRISAIHEDNQVVITVEDDGAGIRAERIRQSAVAKGIIAAADAAKLMDAEAVHLIFRPGFSTASTVSEISGRGVGMDIVRTEIERLNGTIEIDTVPGQGTRFVIRLPLTLAIITGLLVQVSEKEFILPMSSVAEIIRTEASEIRTVNGNPVVKIRDQIVPIVWLHDALRLPRGEARRKQIPLVIVGRMEKRLALAVDDLLGNQEVVIKSLGTFIGQADGVSGATILGNGKVAMILDTTSILKWVEAL</sequence>
<evidence type="ECO:0000259" key="15">
    <source>
        <dbReference type="PROSITE" id="PS50894"/>
    </source>
</evidence>
<dbReference type="CDD" id="cd00088">
    <property type="entry name" value="HPT"/>
    <property type="match status" value="1"/>
</dbReference>
<feature type="modified residue" description="Phosphohistidine" evidence="11">
    <location>
        <position position="47"/>
    </location>
</feature>
<keyword evidence="6" id="KW-0808">Transferase</keyword>
<keyword evidence="8" id="KW-0418">Kinase</keyword>
<dbReference type="PANTHER" id="PTHR43395">
    <property type="entry name" value="SENSOR HISTIDINE KINASE CHEA"/>
    <property type="match status" value="1"/>
</dbReference>
<feature type="compositionally biased region" description="Polar residues" evidence="12">
    <location>
        <begin position="263"/>
        <end position="274"/>
    </location>
</feature>
<dbReference type="Pfam" id="PF01627">
    <property type="entry name" value="Hpt"/>
    <property type="match status" value="1"/>
</dbReference>
<dbReference type="Proteomes" id="UP000574133">
    <property type="component" value="Unassembled WGS sequence"/>
</dbReference>
<keyword evidence="4" id="KW-0145">Chemotaxis</keyword>
<proteinExistence type="predicted"/>
<evidence type="ECO:0000256" key="3">
    <source>
        <dbReference type="ARBA" id="ARBA00021495"/>
    </source>
</evidence>
<dbReference type="SUPFAM" id="SSF50341">
    <property type="entry name" value="CheW-like"/>
    <property type="match status" value="1"/>
</dbReference>
<dbReference type="Pfam" id="PF02895">
    <property type="entry name" value="H-kinase_dim"/>
    <property type="match status" value="1"/>
</dbReference>
<dbReference type="InterPro" id="IPR037006">
    <property type="entry name" value="CheA-like_homodim_sf"/>
</dbReference>
<dbReference type="InterPro" id="IPR004358">
    <property type="entry name" value="Sig_transdc_His_kin-like_C"/>
</dbReference>
<dbReference type="InterPro" id="IPR036641">
    <property type="entry name" value="HPT_dom_sf"/>
</dbReference>